<protein>
    <submittedName>
        <fullName evidence="3">ABC transporter</fullName>
    </submittedName>
</protein>
<keyword evidence="1" id="KW-0472">Membrane</keyword>
<organism evidence="3 4">
    <name type="scientific">Faecalibacterium prausnitzii</name>
    <dbReference type="NCBI Taxonomy" id="853"/>
    <lineage>
        <taxon>Bacteria</taxon>
        <taxon>Bacillati</taxon>
        <taxon>Bacillota</taxon>
        <taxon>Clostridia</taxon>
        <taxon>Eubacteriales</taxon>
        <taxon>Oscillospiraceae</taxon>
        <taxon>Faecalibacterium</taxon>
    </lineage>
</organism>
<evidence type="ECO:0000313" key="3">
    <source>
        <dbReference type="EMBL" id="MSC79447.1"/>
    </source>
</evidence>
<gene>
    <name evidence="3" type="ORF">GKD85_01155</name>
</gene>
<dbReference type="AlphaFoldDB" id="A0A6A8KCT4"/>
<dbReference type="InterPro" id="IPR055396">
    <property type="entry name" value="DUF7088"/>
</dbReference>
<dbReference type="RefSeq" id="WP_154251511.1">
    <property type="nucleotide sequence ID" value="NZ_WKPZ01000001.1"/>
</dbReference>
<dbReference type="Proteomes" id="UP000477010">
    <property type="component" value="Unassembled WGS sequence"/>
</dbReference>
<comment type="caution">
    <text evidence="3">The sequence shown here is derived from an EMBL/GenBank/DDBJ whole genome shotgun (WGS) entry which is preliminary data.</text>
</comment>
<sequence>MKWNKNAASQKGRVFRSGLLSTAMLAAVLVLAVLLNLLVRAIPAKYTEFDLSEAKMYTLSDSTKALVEGLEKDVHIYYLCETGSEDTIITKLLDHYAAESGHLSWEQKDPTLYPTFAAKYGAENVSTGSLIVTCGENSTVLDAADLYEYDYSDYYTTGSASVTFGGEKQITSAIYKLTAAEQSHAYYTTNHGEQTLTDSLTDALDAQNIDAQPLDLLTSTIPEDCDLLIINAPTTDFSAGDGLVDEISQLQNYLAAGGKLLLTSSVYAQTPQLDAVLAQFGLARAEGMVVEGDSSKARYNSAWSLLPDYGTPTECTALNGVNTNTHVMLSVAQGITVTETEDVTAEPLLNSSSAAYAKTDINDLTTMEREDGNADGPFALAVWARNEDTSAEVLWIGCPNMDNEQLYQSMPGNLTFLQGCAASLVGQDVLVDTKALEAEPITVAGSTAAALGLTFVFVLPAAVLIAGAVVVLLRRRR</sequence>
<keyword evidence="1" id="KW-1133">Transmembrane helix</keyword>
<dbReference type="Pfam" id="PF23357">
    <property type="entry name" value="DUF7088"/>
    <property type="match status" value="1"/>
</dbReference>
<dbReference type="EMBL" id="WKQE01000001">
    <property type="protein sequence ID" value="MSC79447.1"/>
    <property type="molecule type" value="Genomic_DNA"/>
</dbReference>
<accession>A0A6A8KCT4</accession>
<evidence type="ECO:0000256" key="1">
    <source>
        <dbReference type="SAM" id="Phobius"/>
    </source>
</evidence>
<keyword evidence="1" id="KW-0812">Transmembrane</keyword>
<feature type="domain" description="DUF7088" evidence="2">
    <location>
        <begin position="53"/>
        <end position="123"/>
    </location>
</feature>
<feature type="transmembrane region" description="Helical" evidence="1">
    <location>
        <begin position="449"/>
        <end position="473"/>
    </location>
</feature>
<reference evidence="3 4" key="1">
    <citation type="journal article" date="2019" name="Nat. Med.">
        <title>A library of human gut bacterial isolates paired with longitudinal multiomics data enables mechanistic microbiome research.</title>
        <authorList>
            <person name="Poyet M."/>
            <person name="Groussin M."/>
            <person name="Gibbons S.M."/>
            <person name="Avila-Pacheco J."/>
            <person name="Jiang X."/>
            <person name="Kearney S.M."/>
            <person name="Perrotta A.R."/>
            <person name="Berdy B."/>
            <person name="Zhao S."/>
            <person name="Lieberman T.D."/>
            <person name="Swanson P.K."/>
            <person name="Smith M."/>
            <person name="Roesemann S."/>
            <person name="Alexander J.E."/>
            <person name="Rich S.A."/>
            <person name="Livny J."/>
            <person name="Vlamakis H."/>
            <person name="Clish C."/>
            <person name="Bullock K."/>
            <person name="Deik A."/>
            <person name="Scott J."/>
            <person name="Pierce K.A."/>
            <person name="Xavier R.J."/>
            <person name="Alm E.J."/>
        </authorList>
    </citation>
    <scope>NUCLEOTIDE SEQUENCE [LARGE SCALE GENOMIC DNA]</scope>
    <source>
        <strain evidence="3 4">BIOML-B9</strain>
    </source>
</reference>
<proteinExistence type="predicted"/>
<evidence type="ECO:0000259" key="2">
    <source>
        <dbReference type="Pfam" id="PF23357"/>
    </source>
</evidence>
<name>A0A6A8KCT4_9FIRM</name>
<evidence type="ECO:0000313" key="4">
    <source>
        <dbReference type="Proteomes" id="UP000477010"/>
    </source>
</evidence>